<reference evidence="3" key="1">
    <citation type="submission" date="2025-08" db="UniProtKB">
        <authorList>
            <consortium name="Ensembl"/>
        </authorList>
    </citation>
    <scope>IDENTIFICATION</scope>
</reference>
<dbReference type="PANTHER" id="PTHR13063">
    <property type="entry name" value="ENOS INTERACTING PROTEIN"/>
    <property type="match status" value="1"/>
</dbReference>
<keyword evidence="1" id="KW-0175">Coiled coil</keyword>
<dbReference type="InterPro" id="IPR016818">
    <property type="entry name" value="NOSIP"/>
</dbReference>
<accession>A0A8D0GUE7</accession>
<feature type="compositionally biased region" description="Low complexity" evidence="2">
    <location>
        <begin position="99"/>
        <end position="109"/>
    </location>
</feature>
<feature type="compositionally biased region" description="Gly residues" evidence="2">
    <location>
        <begin position="89"/>
        <end position="98"/>
    </location>
</feature>
<dbReference type="AlphaFoldDB" id="A0A8D0GUE7"/>
<evidence type="ECO:0000313" key="3">
    <source>
        <dbReference type="Ensembl" id="ENSSPUP00000012180.1"/>
    </source>
</evidence>
<reference evidence="3" key="2">
    <citation type="submission" date="2025-09" db="UniProtKB">
        <authorList>
            <consortium name="Ensembl"/>
        </authorList>
    </citation>
    <scope>IDENTIFICATION</scope>
</reference>
<organism evidence="3 4">
    <name type="scientific">Sphenodon punctatus</name>
    <name type="common">Tuatara</name>
    <name type="synonym">Hatteria punctata</name>
    <dbReference type="NCBI Taxonomy" id="8508"/>
    <lineage>
        <taxon>Eukaryota</taxon>
        <taxon>Metazoa</taxon>
        <taxon>Chordata</taxon>
        <taxon>Craniata</taxon>
        <taxon>Vertebrata</taxon>
        <taxon>Euteleostomi</taxon>
        <taxon>Lepidosauria</taxon>
        <taxon>Sphenodontia</taxon>
        <taxon>Sphenodontidae</taxon>
        <taxon>Sphenodon</taxon>
    </lineage>
</organism>
<dbReference type="GO" id="GO:0061630">
    <property type="term" value="F:ubiquitin protein ligase activity"/>
    <property type="evidence" value="ECO:0007669"/>
    <property type="project" value="InterPro"/>
</dbReference>
<keyword evidence="4" id="KW-1185">Reference proteome</keyword>
<dbReference type="Ensembl" id="ENSSPUT00000012987.1">
    <property type="protein sequence ID" value="ENSSPUP00000012180.1"/>
    <property type="gene ID" value="ENSSPUG00000009352.1"/>
</dbReference>
<proteinExistence type="predicted"/>
<evidence type="ECO:0000313" key="4">
    <source>
        <dbReference type="Proteomes" id="UP000694392"/>
    </source>
</evidence>
<dbReference type="GeneTree" id="ENSGT00390000015505"/>
<sequence>MKAWTRAARSGPEIPDGYLYEKEAILEYILHQKKEMARQMKAYEKQKNEKKAELEELTKAAKESKVKGFLEKEMSIVSKPLNPFERRSGSGGLGGQGLRVGTEGQQQTR</sequence>
<name>A0A8D0GUE7_SPHPU</name>
<evidence type="ECO:0000256" key="1">
    <source>
        <dbReference type="SAM" id="Coils"/>
    </source>
</evidence>
<dbReference type="PANTHER" id="PTHR13063:SF10">
    <property type="entry name" value="NITRIC OXIDE SYNTHASE-INTERACTING PROTEIN"/>
    <property type="match status" value="1"/>
</dbReference>
<evidence type="ECO:0000256" key="2">
    <source>
        <dbReference type="SAM" id="MobiDB-lite"/>
    </source>
</evidence>
<dbReference type="Proteomes" id="UP000694392">
    <property type="component" value="Unplaced"/>
</dbReference>
<evidence type="ECO:0008006" key="5">
    <source>
        <dbReference type="Google" id="ProtNLM"/>
    </source>
</evidence>
<feature type="region of interest" description="Disordered" evidence="2">
    <location>
        <begin position="80"/>
        <end position="109"/>
    </location>
</feature>
<protein>
    <recommendedName>
        <fullName evidence="5">Nitric oxide synthase-interacting protein</fullName>
    </recommendedName>
</protein>
<feature type="coiled-coil region" evidence="1">
    <location>
        <begin position="26"/>
        <end position="67"/>
    </location>
</feature>
<dbReference type="GO" id="GO:0005634">
    <property type="term" value="C:nucleus"/>
    <property type="evidence" value="ECO:0007669"/>
    <property type="project" value="TreeGrafter"/>
</dbReference>